<feature type="region of interest" description="Disordered" evidence="1">
    <location>
        <begin position="71"/>
        <end position="116"/>
    </location>
</feature>
<dbReference type="Proteomes" id="UP000287651">
    <property type="component" value="Unassembled WGS sequence"/>
</dbReference>
<proteinExistence type="predicted"/>
<comment type="caution">
    <text evidence="2">The sequence shown here is derived from an EMBL/GenBank/DDBJ whole genome shotgun (WGS) entry which is preliminary data.</text>
</comment>
<dbReference type="EMBL" id="AMZH03005948">
    <property type="protein sequence ID" value="RRT65071.1"/>
    <property type="molecule type" value="Genomic_DNA"/>
</dbReference>
<sequence length="153" mass="16889">MPTSFGQSCRLSLGQSFVDQFRTVMSTKPRPVLCRLSLGHAQGKRNLDAGEHDRARCSPVDIDVKVWSNHLKDAAEEEEETNASPAPRSQFRDPIAESDELFEQQSSDPSLGLCPPSEKRASSLLLAWVPSKGTRTGLRGRELKAVAMHDEQS</sequence>
<gene>
    <name evidence="2" type="ORF">B296_00032535</name>
</gene>
<evidence type="ECO:0000313" key="2">
    <source>
        <dbReference type="EMBL" id="RRT65071.1"/>
    </source>
</evidence>
<evidence type="ECO:0000256" key="1">
    <source>
        <dbReference type="SAM" id="MobiDB-lite"/>
    </source>
</evidence>
<protein>
    <submittedName>
        <fullName evidence="2">Uncharacterized protein</fullName>
    </submittedName>
</protein>
<evidence type="ECO:0000313" key="3">
    <source>
        <dbReference type="Proteomes" id="UP000287651"/>
    </source>
</evidence>
<name>A0A426ZMC4_ENSVE</name>
<dbReference type="AlphaFoldDB" id="A0A426ZMC4"/>
<reference evidence="2 3" key="1">
    <citation type="journal article" date="2014" name="Agronomy (Basel)">
        <title>A Draft Genome Sequence for Ensete ventricosum, the Drought-Tolerant Tree Against Hunger.</title>
        <authorList>
            <person name="Harrison J."/>
            <person name="Moore K.A."/>
            <person name="Paszkiewicz K."/>
            <person name="Jones T."/>
            <person name="Grant M."/>
            <person name="Ambacheew D."/>
            <person name="Muzemil S."/>
            <person name="Studholme D.J."/>
        </authorList>
    </citation>
    <scope>NUCLEOTIDE SEQUENCE [LARGE SCALE GENOMIC DNA]</scope>
</reference>
<accession>A0A426ZMC4</accession>
<organism evidence="2 3">
    <name type="scientific">Ensete ventricosum</name>
    <name type="common">Abyssinian banana</name>
    <name type="synonym">Musa ensete</name>
    <dbReference type="NCBI Taxonomy" id="4639"/>
    <lineage>
        <taxon>Eukaryota</taxon>
        <taxon>Viridiplantae</taxon>
        <taxon>Streptophyta</taxon>
        <taxon>Embryophyta</taxon>
        <taxon>Tracheophyta</taxon>
        <taxon>Spermatophyta</taxon>
        <taxon>Magnoliopsida</taxon>
        <taxon>Liliopsida</taxon>
        <taxon>Zingiberales</taxon>
        <taxon>Musaceae</taxon>
        <taxon>Ensete</taxon>
    </lineage>
</organism>